<feature type="region of interest" description="Disordered" evidence="1">
    <location>
        <begin position="30"/>
        <end position="69"/>
    </location>
</feature>
<dbReference type="Pfam" id="PF13360">
    <property type="entry name" value="PQQ_2"/>
    <property type="match status" value="1"/>
</dbReference>
<feature type="domain" description="Pyrrolo-quinoline quinone repeat" evidence="2">
    <location>
        <begin position="284"/>
        <end position="410"/>
    </location>
</feature>
<dbReference type="SMART" id="SM00564">
    <property type="entry name" value="PQQ"/>
    <property type="match status" value="5"/>
</dbReference>
<feature type="compositionally biased region" description="Basic and acidic residues" evidence="1">
    <location>
        <begin position="209"/>
        <end position="220"/>
    </location>
</feature>
<feature type="region of interest" description="Disordered" evidence="1">
    <location>
        <begin position="206"/>
        <end position="227"/>
    </location>
</feature>
<dbReference type="PANTHER" id="PTHR34512">
    <property type="entry name" value="CELL SURFACE PROTEIN"/>
    <property type="match status" value="1"/>
</dbReference>
<dbReference type="OrthoDB" id="8638at2157"/>
<dbReference type="Gene3D" id="2.40.10.480">
    <property type="match status" value="1"/>
</dbReference>
<dbReference type="Proteomes" id="UP000199126">
    <property type="component" value="Unassembled WGS sequence"/>
</dbReference>
<dbReference type="EMBL" id="FODV01000005">
    <property type="protein sequence ID" value="SEO78904.1"/>
    <property type="molecule type" value="Genomic_DNA"/>
</dbReference>
<evidence type="ECO:0000313" key="4">
    <source>
        <dbReference type="Proteomes" id="UP000199126"/>
    </source>
</evidence>
<feature type="compositionally biased region" description="Polar residues" evidence="1">
    <location>
        <begin position="33"/>
        <end position="44"/>
    </location>
</feature>
<dbReference type="InterPro" id="IPR015943">
    <property type="entry name" value="WD40/YVTN_repeat-like_dom_sf"/>
</dbReference>
<dbReference type="InterPro" id="IPR018391">
    <property type="entry name" value="PQQ_b-propeller_rpt"/>
</dbReference>
<dbReference type="SUPFAM" id="SSF50998">
    <property type="entry name" value="Quinoprotein alcohol dehydrogenase-like"/>
    <property type="match status" value="2"/>
</dbReference>
<dbReference type="Gene3D" id="2.130.10.10">
    <property type="entry name" value="YVTN repeat-like/Quinoprotein amine dehydrogenase"/>
    <property type="match status" value="2"/>
</dbReference>
<dbReference type="InterPro" id="IPR011047">
    <property type="entry name" value="Quinoprotein_ADH-like_sf"/>
</dbReference>
<reference evidence="4" key="1">
    <citation type="submission" date="2016-10" db="EMBL/GenBank/DDBJ databases">
        <authorList>
            <person name="Varghese N."/>
            <person name="Submissions S."/>
        </authorList>
    </citation>
    <scope>NUCLEOTIDE SEQUENCE [LARGE SCALE GENOMIC DNA]</scope>
    <source>
        <strain evidence="4">CGMCC 1.10121</strain>
    </source>
</reference>
<organism evidence="3 4">
    <name type="scientific">Halogranum amylolyticum</name>
    <dbReference type="NCBI Taxonomy" id="660520"/>
    <lineage>
        <taxon>Archaea</taxon>
        <taxon>Methanobacteriati</taxon>
        <taxon>Methanobacteriota</taxon>
        <taxon>Stenosarchaea group</taxon>
        <taxon>Halobacteria</taxon>
        <taxon>Halobacteriales</taxon>
        <taxon>Haloferacaceae</taxon>
    </lineage>
</organism>
<dbReference type="PROSITE" id="PS51318">
    <property type="entry name" value="TAT"/>
    <property type="match status" value="1"/>
</dbReference>
<dbReference type="PANTHER" id="PTHR34512:SF30">
    <property type="entry name" value="OUTER MEMBRANE PROTEIN ASSEMBLY FACTOR BAMB"/>
    <property type="match status" value="1"/>
</dbReference>
<dbReference type="InterPro" id="IPR002372">
    <property type="entry name" value="PQQ_rpt_dom"/>
</dbReference>
<evidence type="ECO:0000259" key="2">
    <source>
        <dbReference type="Pfam" id="PF13360"/>
    </source>
</evidence>
<proteinExistence type="predicted"/>
<protein>
    <submittedName>
        <fullName evidence="3">Outer membrane protein assembly factor BamB, contains PQQ-like beta-propeller repeat</fullName>
    </submittedName>
</protein>
<evidence type="ECO:0000256" key="1">
    <source>
        <dbReference type="SAM" id="MobiDB-lite"/>
    </source>
</evidence>
<dbReference type="RefSeq" id="WP_089824218.1">
    <property type="nucleotide sequence ID" value="NZ_FODV01000005.1"/>
</dbReference>
<dbReference type="AlphaFoldDB" id="A0A1H8SKL9"/>
<keyword evidence="4" id="KW-1185">Reference proteome</keyword>
<sequence length="414" mass="43914">MVLDSPSRRSLLGVGSAVVAGGLSSSLLATTGDAQSATSESTFTDWPLERCDPAGTGYDPDATGPGPTVREKWRVELDDFRGGRASPILVDDTLYVVGGGVAALGPERGDVRFHHEGPYRSSPAVAPAEAYTSETLVLAGARGYVGLNARGGRELFGRRVGFERWWQGGDEPEFSTFGPPTASPPVAVDGVVYVADASADRLAAVDPSNGREHWSTEVGRESYGGHPGRPAVLDGTLYVSYWPNSAAAYDTETGERLWRSEVKEQSVLPPTATAEGVLVPDRTGVTALDREDGSERWRYDHGGNVTDGAVAVAEGTVFVTSNTDERFVHAVDLETGEERWRTPNVAGETVPVVADGVVYVSARGYDELVAVDADTGDVHWRFEAEYGVGTPAVSDGVLFLAGGYRSVYALEAGR</sequence>
<dbReference type="InterPro" id="IPR006311">
    <property type="entry name" value="TAT_signal"/>
</dbReference>
<name>A0A1H8SKL9_9EURY</name>
<gene>
    <name evidence="3" type="ORF">SAMN04487948_105149</name>
</gene>
<accession>A0A1H8SKL9</accession>
<evidence type="ECO:0000313" key="3">
    <source>
        <dbReference type="EMBL" id="SEO78904.1"/>
    </source>
</evidence>